<evidence type="ECO:0000313" key="2">
    <source>
        <dbReference type="EMBL" id="CAI6353867.1"/>
    </source>
</evidence>
<feature type="signal peptide" evidence="1">
    <location>
        <begin position="1"/>
        <end position="18"/>
    </location>
</feature>
<keyword evidence="3" id="KW-1185">Reference proteome</keyword>
<evidence type="ECO:0008006" key="4">
    <source>
        <dbReference type="Google" id="ProtNLM"/>
    </source>
</evidence>
<name>A0AAV0WDS0_9HEMI</name>
<accession>A0AAV0WDS0</accession>
<gene>
    <name evidence="2" type="ORF">MEUPH1_LOCUS9934</name>
</gene>
<comment type="caution">
    <text evidence="2">The sequence shown here is derived from an EMBL/GenBank/DDBJ whole genome shotgun (WGS) entry which is preliminary data.</text>
</comment>
<dbReference type="AlphaFoldDB" id="A0AAV0WDS0"/>
<keyword evidence="1" id="KW-0732">Signal</keyword>
<proteinExistence type="predicted"/>
<dbReference type="PANTHER" id="PTHR33964">
    <property type="entry name" value="RE45066P-RELATED"/>
    <property type="match status" value="1"/>
</dbReference>
<dbReference type="EMBL" id="CARXXK010000002">
    <property type="protein sequence ID" value="CAI6353867.1"/>
    <property type="molecule type" value="Genomic_DNA"/>
</dbReference>
<reference evidence="2 3" key="1">
    <citation type="submission" date="2023-01" db="EMBL/GenBank/DDBJ databases">
        <authorList>
            <person name="Whitehead M."/>
        </authorList>
    </citation>
    <scope>NUCLEOTIDE SEQUENCE [LARGE SCALE GENOMIC DNA]</scope>
</reference>
<dbReference type="Proteomes" id="UP001160148">
    <property type="component" value="Unassembled WGS sequence"/>
</dbReference>
<sequence length="287" mass="31594">MPLMVPVAELFVLIGVAALVTLTQSAAVVGNDKQQLLVDADELSEAAYGRCDDGRVINCRTLPLFNYTDLTPPPVGPEAASDILQDVNCPYKNLERHFRCVDAFTRRCMTPDQRGAFYSLYTVPTMDMQELCTEGSPYREEYLKHASCLRTVHTEYVQCGRRHQTELASLMVDQEQHTGSDGTEASTALPITDAEHITQNLARLCGSFRGHLQCVHGIVRATCGQQTEEFASQFLSQMASSLLNICDKYGNVARSPSSSAARMTGTTTTGLVVLQTAIVMVVSFRQW</sequence>
<dbReference type="PANTHER" id="PTHR33964:SF1">
    <property type="entry name" value="RE45066P"/>
    <property type="match status" value="1"/>
</dbReference>
<organism evidence="2 3">
    <name type="scientific">Macrosiphum euphorbiae</name>
    <name type="common">potato aphid</name>
    <dbReference type="NCBI Taxonomy" id="13131"/>
    <lineage>
        <taxon>Eukaryota</taxon>
        <taxon>Metazoa</taxon>
        <taxon>Ecdysozoa</taxon>
        <taxon>Arthropoda</taxon>
        <taxon>Hexapoda</taxon>
        <taxon>Insecta</taxon>
        <taxon>Pterygota</taxon>
        <taxon>Neoptera</taxon>
        <taxon>Paraneoptera</taxon>
        <taxon>Hemiptera</taxon>
        <taxon>Sternorrhyncha</taxon>
        <taxon>Aphidomorpha</taxon>
        <taxon>Aphidoidea</taxon>
        <taxon>Aphididae</taxon>
        <taxon>Macrosiphini</taxon>
        <taxon>Macrosiphum</taxon>
    </lineage>
</organism>
<feature type="chain" id="PRO_5043572517" description="Secreted protein" evidence="1">
    <location>
        <begin position="19"/>
        <end position="287"/>
    </location>
</feature>
<protein>
    <recommendedName>
        <fullName evidence="4">Secreted protein</fullName>
    </recommendedName>
</protein>
<evidence type="ECO:0000256" key="1">
    <source>
        <dbReference type="SAM" id="SignalP"/>
    </source>
</evidence>
<evidence type="ECO:0000313" key="3">
    <source>
        <dbReference type="Proteomes" id="UP001160148"/>
    </source>
</evidence>